<dbReference type="SUPFAM" id="SSF52047">
    <property type="entry name" value="RNI-like"/>
    <property type="match status" value="1"/>
</dbReference>
<dbReference type="PANTHER" id="PTHR24110:SF3">
    <property type="entry name" value="CENTROSOMAL PROTEIN OF 78 KDA"/>
    <property type="match status" value="1"/>
</dbReference>
<name>A0A0S4KHP2_BODSA</name>
<evidence type="ECO:0008006" key="4">
    <source>
        <dbReference type="Google" id="ProtNLM"/>
    </source>
</evidence>
<feature type="non-terminal residue" evidence="2">
    <location>
        <position position="662"/>
    </location>
</feature>
<dbReference type="PANTHER" id="PTHR24110">
    <property type="entry name" value="CENTROSOMAL PROTEIN OF 78 KDA"/>
    <property type="match status" value="1"/>
</dbReference>
<evidence type="ECO:0000256" key="1">
    <source>
        <dbReference type="SAM" id="MobiDB-lite"/>
    </source>
</evidence>
<dbReference type="VEuPathDB" id="TriTrypDB:BSAL_63625"/>
<feature type="region of interest" description="Disordered" evidence="1">
    <location>
        <begin position="559"/>
        <end position="611"/>
    </location>
</feature>
<feature type="region of interest" description="Disordered" evidence="1">
    <location>
        <begin position="189"/>
        <end position="216"/>
    </location>
</feature>
<feature type="region of interest" description="Disordered" evidence="1">
    <location>
        <begin position="642"/>
        <end position="662"/>
    </location>
</feature>
<dbReference type="InterPro" id="IPR032675">
    <property type="entry name" value="LRR_dom_sf"/>
</dbReference>
<protein>
    <recommendedName>
        <fullName evidence="4">Leucine-rich repeat protein</fullName>
    </recommendedName>
</protein>
<evidence type="ECO:0000313" key="3">
    <source>
        <dbReference type="Proteomes" id="UP000051952"/>
    </source>
</evidence>
<organism evidence="2 3">
    <name type="scientific">Bodo saltans</name>
    <name type="common">Flagellated protozoan</name>
    <dbReference type="NCBI Taxonomy" id="75058"/>
    <lineage>
        <taxon>Eukaryota</taxon>
        <taxon>Discoba</taxon>
        <taxon>Euglenozoa</taxon>
        <taxon>Kinetoplastea</taxon>
        <taxon>Metakinetoplastina</taxon>
        <taxon>Eubodonida</taxon>
        <taxon>Bodonidae</taxon>
        <taxon>Bodo</taxon>
    </lineage>
</organism>
<dbReference type="Proteomes" id="UP000051952">
    <property type="component" value="Unassembled WGS sequence"/>
</dbReference>
<accession>A0A0S4KHP2</accession>
<sequence>MADVVKVFLTECARRRVEPYYGVVESVHEGVIHSDVDFMPLASLRILLHALNAAADGAAGRTSSSSSSPAMDASLTLRTLSLQRGVNRNQLHPPVNSNQLMSYAKLATRYIPNSADVLLTTSISSGAASTGLIMSPNSAGGGGQRQQQHSMAAVTRLLSGYAACVRSHSMSLTTLRIRGMRLSSATTVHAVGSPKGSPKPPASTNNGVSGVTQATSPPPVGLSRLASALPYALKLSIVDFSDTALGNRDAILLITSIAKLPCLREVYLAGCLLTDACADAVVLLLQCSVQKESSATFSQTLRSSVGDSGGGRLLAHGNNITNYHRNPHSSAGLTVLSLSRNAFSDRLLTLLSSSCLPHDRSLHTLLIDRNAFTTKGVVTLMEKGLILGAAANGVSALSFIDVSGCGAGNVNHDALLAPAEALRYKGGFQVRLGDAAGEQQLIISRDVTTSAIRGASAVYRSSSGGAGNDDNARLSNHVTTNATVNKRKTLVTGGGRQIEPQRDATVRIDHQYQSAAAAGTAGDAVETDNPHEMRYNDDDDRYAFDQHDVGPVPVLSTLSPTTSGAPMCHQATTRNSGGGGGGGGGAFLENASGQNVPPRASFEQQQQQQRQVFTPYPFPSSAIFPSASVQQQQQPFLHQHPFLQQQQQQQHQQFFPYPHLHQ</sequence>
<dbReference type="Gene3D" id="3.80.10.10">
    <property type="entry name" value="Ribonuclease Inhibitor"/>
    <property type="match status" value="1"/>
</dbReference>
<gene>
    <name evidence="2" type="ORF">BSAL_63625</name>
</gene>
<feature type="compositionally biased region" description="Polar residues" evidence="1">
    <location>
        <begin position="202"/>
        <end position="215"/>
    </location>
</feature>
<dbReference type="EMBL" id="CYKH01000354">
    <property type="protein sequence ID" value="CUI13281.1"/>
    <property type="molecule type" value="Genomic_DNA"/>
</dbReference>
<reference evidence="3" key="1">
    <citation type="submission" date="2015-09" db="EMBL/GenBank/DDBJ databases">
        <authorList>
            <consortium name="Pathogen Informatics"/>
        </authorList>
    </citation>
    <scope>NUCLEOTIDE SEQUENCE [LARGE SCALE GENOMIC DNA]</scope>
    <source>
        <strain evidence="3">Lake Konstanz</strain>
    </source>
</reference>
<dbReference type="AlphaFoldDB" id="A0A0S4KHP2"/>
<proteinExistence type="predicted"/>
<feature type="compositionally biased region" description="Polar residues" evidence="1">
    <location>
        <begin position="559"/>
        <end position="575"/>
    </location>
</feature>
<keyword evidence="3" id="KW-1185">Reference proteome</keyword>
<evidence type="ECO:0000313" key="2">
    <source>
        <dbReference type="EMBL" id="CUI13281.1"/>
    </source>
</evidence>
<feature type="compositionally biased region" description="Gly residues" evidence="1">
    <location>
        <begin position="576"/>
        <end position="586"/>
    </location>
</feature>
<dbReference type="OrthoDB" id="251871at2759"/>